<dbReference type="OrthoDB" id="2532734at2759"/>
<feature type="region of interest" description="Disordered" evidence="1">
    <location>
        <begin position="1"/>
        <end position="100"/>
    </location>
</feature>
<reference evidence="2 3" key="1">
    <citation type="submission" date="2016-10" db="EMBL/GenBank/DDBJ databases">
        <title>Genome sequence of the basidiomycete white-rot fungus Trametes pubescens.</title>
        <authorList>
            <person name="Makela M.R."/>
            <person name="Granchi Z."/>
            <person name="Peng M."/>
            <person name="De Vries R.P."/>
            <person name="Grigoriev I."/>
            <person name="Riley R."/>
            <person name="Hilden K."/>
        </authorList>
    </citation>
    <scope>NUCLEOTIDE SEQUENCE [LARGE SCALE GENOMIC DNA]</scope>
    <source>
        <strain evidence="2 3">FBCC735</strain>
    </source>
</reference>
<gene>
    <name evidence="2" type="ORF">TRAPUB_2063</name>
</gene>
<evidence type="ECO:0000256" key="1">
    <source>
        <dbReference type="SAM" id="MobiDB-lite"/>
    </source>
</evidence>
<protein>
    <submittedName>
        <fullName evidence="2">Uncharacterized protein</fullName>
    </submittedName>
</protein>
<dbReference type="OMA" id="TGKHHDK"/>
<proteinExistence type="predicted"/>
<evidence type="ECO:0000313" key="2">
    <source>
        <dbReference type="EMBL" id="OJT07032.1"/>
    </source>
</evidence>
<accession>A0A1M2VHG4</accession>
<organism evidence="2 3">
    <name type="scientific">Trametes pubescens</name>
    <name type="common">White-rot fungus</name>
    <dbReference type="NCBI Taxonomy" id="154538"/>
    <lineage>
        <taxon>Eukaryota</taxon>
        <taxon>Fungi</taxon>
        <taxon>Dikarya</taxon>
        <taxon>Basidiomycota</taxon>
        <taxon>Agaricomycotina</taxon>
        <taxon>Agaricomycetes</taxon>
        <taxon>Polyporales</taxon>
        <taxon>Polyporaceae</taxon>
        <taxon>Trametes</taxon>
    </lineage>
</organism>
<dbReference type="AlphaFoldDB" id="A0A1M2VHG4"/>
<evidence type="ECO:0000313" key="3">
    <source>
        <dbReference type="Proteomes" id="UP000184267"/>
    </source>
</evidence>
<dbReference type="EMBL" id="MNAD01001225">
    <property type="protein sequence ID" value="OJT07032.1"/>
    <property type="molecule type" value="Genomic_DNA"/>
</dbReference>
<sequence length="100" mass="11093">MSNIVNTIKDKVTGKHHDKPSQQPHQNEEEQTFSIQPHPAKTNDPRDLQPSLGGGLNTNPEVGAFHARDPHVPSPQVINDLPPPQSREELRARAAELNNE</sequence>
<keyword evidence="3" id="KW-1185">Reference proteome</keyword>
<name>A0A1M2VHG4_TRAPU</name>
<dbReference type="Proteomes" id="UP000184267">
    <property type="component" value="Unassembled WGS sequence"/>
</dbReference>
<dbReference type="STRING" id="154538.A0A1M2VHG4"/>
<comment type="caution">
    <text evidence="2">The sequence shown here is derived from an EMBL/GenBank/DDBJ whole genome shotgun (WGS) entry which is preliminary data.</text>
</comment>